<organism evidence="1 2">
    <name type="scientific">Gibbsiella dentisursi</name>
    <dbReference type="NCBI Taxonomy" id="796890"/>
    <lineage>
        <taxon>Bacteria</taxon>
        <taxon>Pseudomonadati</taxon>
        <taxon>Pseudomonadota</taxon>
        <taxon>Gammaproteobacteria</taxon>
        <taxon>Enterobacterales</taxon>
        <taxon>Yersiniaceae</taxon>
        <taxon>Gibbsiella</taxon>
    </lineage>
</organism>
<gene>
    <name evidence="1" type="ORF">GCM10022405_43720</name>
</gene>
<accession>A0ABP7M4B3</accession>
<proteinExistence type="predicted"/>
<comment type="caution">
    <text evidence="1">The sequence shown here is derived from an EMBL/GenBank/DDBJ whole genome shotgun (WGS) entry which is preliminary data.</text>
</comment>
<protein>
    <submittedName>
        <fullName evidence="1">Uncharacterized protein</fullName>
    </submittedName>
</protein>
<evidence type="ECO:0000313" key="1">
    <source>
        <dbReference type="EMBL" id="GAA3913888.1"/>
    </source>
</evidence>
<name>A0ABP7M4B3_9GAMM</name>
<reference evidence="2" key="1">
    <citation type="journal article" date="2019" name="Int. J. Syst. Evol. Microbiol.">
        <title>The Global Catalogue of Microorganisms (GCM) 10K type strain sequencing project: providing services to taxonomists for standard genome sequencing and annotation.</title>
        <authorList>
            <consortium name="The Broad Institute Genomics Platform"/>
            <consortium name="The Broad Institute Genome Sequencing Center for Infectious Disease"/>
            <person name="Wu L."/>
            <person name="Ma J."/>
        </authorList>
    </citation>
    <scope>NUCLEOTIDE SEQUENCE [LARGE SCALE GENOMIC DNA]</scope>
    <source>
        <strain evidence="2">JCM 17201</strain>
    </source>
</reference>
<dbReference type="EMBL" id="BAABDG010000010">
    <property type="protein sequence ID" value="GAA3913888.1"/>
    <property type="molecule type" value="Genomic_DNA"/>
</dbReference>
<evidence type="ECO:0000313" key="2">
    <source>
        <dbReference type="Proteomes" id="UP001499994"/>
    </source>
</evidence>
<keyword evidence="2" id="KW-1185">Reference proteome</keyword>
<sequence length="95" mass="10773">MCGGVMFSKLKNLFSSAEPKAENANDESAAVIEKELSDLEQRLSQNPADNTTQKQLMVKYNQAINIFSGSTRHRDKIDDIFVKIDELRNTIRKNI</sequence>
<dbReference type="Proteomes" id="UP001499994">
    <property type="component" value="Unassembled WGS sequence"/>
</dbReference>